<sequence length="219" mass="24816">MSDLRIRNFGGTANGAVSGFMPVANIRTPEWKNVDIVGDLINKYYQREQNKRENELLRLKGEESDRMNGLLELKRNEQALDEQKFAYGAYNDEVGRQLALKLKEIENKNAIDKEMSKYKYIQGIEDANKRKRDMMLRSIIDIQQRNKNGSGVVVDLYHPEVQALTKKFSPVDVMNAFNTISGFNKPGYGNNIVNGGNGGVGDSNANVYSPYNVTNWKDI</sequence>
<dbReference type="EMBL" id="AABTCC010000027">
    <property type="protein sequence ID" value="EAI8859768.1"/>
    <property type="molecule type" value="Genomic_DNA"/>
</dbReference>
<comment type="caution">
    <text evidence="1">The sequence shown here is derived from an EMBL/GenBank/DDBJ whole genome shotgun (WGS) entry which is preliminary data.</text>
</comment>
<dbReference type="AlphaFoldDB" id="A0A825BDD1"/>
<protein>
    <submittedName>
        <fullName evidence="1">Uncharacterized protein</fullName>
    </submittedName>
</protein>
<name>A0A825BDD1_CAMFE</name>
<gene>
    <name evidence="1" type="ORF">CX802_08005</name>
</gene>
<organism evidence="1 2">
    <name type="scientific">Campylobacter fetus</name>
    <dbReference type="NCBI Taxonomy" id="196"/>
    <lineage>
        <taxon>Bacteria</taxon>
        <taxon>Pseudomonadati</taxon>
        <taxon>Campylobacterota</taxon>
        <taxon>Epsilonproteobacteria</taxon>
        <taxon>Campylobacterales</taxon>
        <taxon>Campylobacteraceae</taxon>
        <taxon>Campylobacter</taxon>
    </lineage>
</organism>
<accession>A0A825BDD1</accession>
<evidence type="ECO:0000313" key="1">
    <source>
        <dbReference type="EMBL" id="EAI8859768.1"/>
    </source>
</evidence>
<proteinExistence type="predicted"/>
<keyword evidence="2" id="KW-1185">Reference proteome</keyword>
<dbReference type="Proteomes" id="UP000535509">
    <property type="component" value="Unassembled WGS sequence"/>
</dbReference>
<evidence type="ECO:0000313" key="2">
    <source>
        <dbReference type="Proteomes" id="UP000535509"/>
    </source>
</evidence>
<reference evidence="1 2" key="1">
    <citation type="submission" date="2018-06" db="EMBL/GenBank/DDBJ databases">
        <authorList>
            <consortium name="PulseNet: The National Subtyping Network for Foodborne Disease Surveillance"/>
            <person name="Tarr C.L."/>
            <person name="Trees E."/>
            <person name="Katz L.S."/>
            <person name="Carleton-Romer H.A."/>
            <person name="Stroika S."/>
            <person name="Kucerova Z."/>
            <person name="Roache K.F."/>
            <person name="Sabol A.L."/>
            <person name="Besser J."/>
            <person name="Gerner-Smidt P."/>
        </authorList>
    </citation>
    <scope>NUCLEOTIDE SEQUENCE [LARGE SCALE GENOMIC DNA]</scope>
    <source>
        <strain evidence="1 2">PNUSAC001503</strain>
    </source>
</reference>